<dbReference type="PANTHER" id="PTHR11404">
    <property type="entry name" value="SUPEROXIDE DISMUTASE 2"/>
    <property type="match status" value="1"/>
</dbReference>
<dbReference type="PANTHER" id="PTHR11404:SF6">
    <property type="entry name" value="SUPEROXIDE DISMUTASE [MN], MITOCHONDRIAL"/>
    <property type="match status" value="1"/>
</dbReference>
<proteinExistence type="inferred from homology"/>
<evidence type="ECO:0000256" key="1">
    <source>
        <dbReference type="ARBA" id="ARBA00008714"/>
    </source>
</evidence>
<dbReference type="Gene3D" id="3.55.40.20">
    <property type="entry name" value="Iron/manganese superoxide dismutase, C-terminal domain"/>
    <property type="match status" value="1"/>
</dbReference>
<dbReference type="InterPro" id="IPR036324">
    <property type="entry name" value="Mn/Fe_SOD_N_sf"/>
</dbReference>
<feature type="binding site" evidence="5">
    <location>
        <position position="26"/>
    </location>
    <ligand>
        <name>Mn(2+)</name>
        <dbReference type="ChEBI" id="CHEBI:29035"/>
    </ligand>
</feature>
<evidence type="ECO:0000313" key="8">
    <source>
        <dbReference type="Proteomes" id="UP000323166"/>
    </source>
</evidence>
<dbReference type="GO" id="GO:0046872">
    <property type="term" value="F:metal ion binding"/>
    <property type="evidence" value="ECO:0007669"/>
    <property type="project" value="UniProtKB-KW"/>
</dbReference>
<dbReference type="InterPro" id="IPR019832">
    <property type="entry name" value="Mn/Fe_SOD_C"/>
</dbReference>
<dbReference type="InterPro" id="IPR001189">
    <property type="entry name" value="Mn/Fe_SOD"/>
</dbReference>
<evidence type="ECO:0000256" key="4">
    <source>
        <dbReference type="ARBA" id="ARBA00023002"/>
    </source>
</evidence>
<gene>
    <name evidence="7" type="ORF">LX24_00481</name>
</gene>
<protein>
    <recommendedName>
        <fullName evidence="2">superoxide dismutase</fullName>
        <ecNumber evidence="2">1.15.1.1</ecNumber>
    </recommendedName>
</protein>
<sequence>MVNEKLGSPVSDTKRGPISAEQLEHHYNAHFNAYRFRLREIRARLLKADTSYNVLAFNMLRVLKKEEAQVMNSVVLHNNYFASLGAGQTQPSPGLVNMMIRDFGSLEEWLEQFIALGLGSRGWVMLVFDLCEGKLSNYIADDNAEAIWLTFPLLVLDIYEHAFQMDYKSDKKEYITRFVNNIDWGNVNYNFDTAGEIYKIVAVWKEKV</sequence>
<evidence type="ECO:0000256" key="5">
    <source>
        <dbReference type="PIRSR" id="PIRSR000349-1"/>
    </source>
</evidence>
<evidence type="ECO:0000256" key="3">
    <source>
        <dbReference type="ARBA" id="ARBA00022723"/>
    </source>
</evidence>
<keyword evidence="8" id="KW-1185">Reference proteome</keyword>
<feature type="domain" description="Manganese/iron superoxide dismutase C-terminal" evidence="6">
    <location>
        <begin position="95"/>
        <end position="188"/>
    </location>
</feature>
<dbReference type="GO" id="GO:0004784">
    <property type="term" value="F:superoxide dismutase activity"/>
    <property type="evidence" value="ECO:0007669"/>
    <property type="project" value="UniProtKB-EC"/>
</dbReference>
<evidence type="ECO:0000313" key="7">
    <source>
        <dbReference type="EMBL" id="TYO97290.1"/>
    </source>
</evidence>
<feature type="binding site" evidence="5">
    <location>
        <position position="77"/>
    </location>
    <ligand>
        <name>Mn(2+)</name>
        <dbReference type="ChEBI" id="CHEBI:29035"/>
    </ligand>
</feature>
<dbReference type="EC" id="1.15.1.1" evidence="2"/>
<dbReference type="PIRSF" id="PIRSF000349">
    <property type="entry name" value="SODismutase"/>
    <property type="match status" value="1"/>
</dbReference>
<comment type="similarity">
    <text evidence="1">Belongs to the iron/manganese superoxide dismutase family.</text>
</comment>
<comment type="caution">
    <text evidence="7">The sequence shown here is derived from an EMBL/GenBank/DDBJ whole genome shotgun (WGS) entry which is preliminary data.</text>
</comment>
<dbReference type="InterPro" id="IPR036314">
    <property type="entry name" value="SOD_C_sf"/>
</dbReference>
<feature type="binding site" evidence="5">
    <location>
        <position position="161"/>
    </location>
    <ligand>
        <name>Mn(2+)</name>
        <dbReference type="ChEBI" id="CHEBI:29035"/>
    </ligand>
</feature>
<dbReference type="InterPro" id="IPR050265">
    <property type="entry name" value="Fe/Mn_Superoxide_Dismutase"/>
</dbReference>
<accession>A0A5S4ZX52</accession>
<reference evidence="7 8" key="1">
    <citation type="submission" date="2019-07" db="EMBL/GenBank/DDBJ databases">
        <title>Genomic Encyclopedia of Type Strains, Phase I: the one thousand microbial genomes (KMG-I) project.</title>
        <authorList>
            <person name="Kyrpides N."/>
        </authorList>
    </citation>
    <scope>NUCLEOTIDE SEQUENCE [LARGE SCALE GENOMIC DNA]</scope>
    <source>
        <strain evidence="7 8">DSM 6562</strain>
    </source>
</reference>
<feature type="binding site" evidence="5">
    <location>
        <position position="157"/>
    </location>
    <ligand>
        <name>Mn(2+)</name>
        <dbReference type="ChEBI" id="CHEBI:29035"/>
    </ligand>
</feature>
<dbReference type="Pfam" id="PF02777">
    <property type="entry name" value="Sod_Fe_C"/>
    <property type="match status" value="1"/>
</dbReference>
<evidence type="ECO:0000256" key="2">
    <source>
        <dbReference type="ARBA" id="ARBA00012682"/>
    </source>
</evidence>
<keyword evidence="3 5" id="KW-0479">Metal-binding</keyword>
<keyword evidence="4" id="KW-0560">Oxidoreductase</keyword>
<dbReference type="Proteomes" id="UP000323166">
    <property type="component" value="Unassembled WGS sequence"/>
</dbReference>
<dbReference type="AlphaFoldDB" id="A0A5S4ZX52"/>
<dbReference type="SUPFAM" id="SSF46609">
    <property type="entry name" value="Fe,Mn superoxide dismutase (SOD), N-terminal domain"/>
    <property type="match status" value="1"/>
</dbReference>
<organism evidence="7 8">
    <name type="scientific">Desulfallas thermosapovorans DSM 6562</name>
    <dbReference type="NCBI Taxonomy" id="1121431"/>
    <lineage>
        <taxon>Bacteria</taxon>
        <taxon>Bacillati</taxon>
        <taxon>Bacillota</taxon>
        <taxon>Clostridia</taxon>
        <taxon>Eubacteriales</taxon>
        <taxon>Desulfallaceae</taxon>
        <taxon>Desulfallas</taxon>
    </lineage>
</organism>
<dbReference type="EMBL" id="VNHM01000002">
    <property type="protein sequence ID" value="TYO97290.1"/>
    <property type="molecule type" value="Genomic_DNA"/>
</dbReference>
<dbReference type="SUPFAM" id="SSF54719">
    <property type="entry name" value="Fe,Mn superoxide dismutase (SOD), C-terminal domain"/>
    <property type="match status" value="1"/>
</dbReference>
<evidence type="ECO:0000259" key="6">
    <source>
        <dbReference type="Pfam" id="PF02777"/>
    </source>
</evidence>
<name>A0A5S4ZX52_9FIRM</name>